<organism evidence="2">
    <name type="scientific">Tenodera australasiae</name>
    <dbReference type="NCBI Taxonomy" id="267140"/>
    <lineage>
        <taxon>Eukaryota</taxon>
        <taxon>Metazoa</taxon>
        <taxon>Ecdysozoa</taxon>
        <taxon>Arthropoda</taxon>
        <taxon>Hexapoda</taxon>
        <taxon>Insecta</taxon>
        <taxon>Pterygota</taxon>
        <taxon>Neoptera</taxon>
        <taxon>Polyneoptera</taxon>
        <taxon>Dictyoptera</taxon>
        <taxon>Mantodea</taxon>
        <taxon>Eumantodea</taxon>
        <taxon>Mantoidea</taxon>
        <taxon>Mantidae</taxon>
        <taxon>Tenoderinae</taxon>
        <taxon>Tenoderini</taxon>
        <taxon>Tenodera</taxon>
    </lineage>
</organism>
<dbReference type="AlphaFoldDB" id="I3PM85"/>
<gene>
    <name evidence="2" type="primary">OP4</name>
</gene>
<protein>
    <submittedName>
        <fullName evidence="2">Ootheca protein</fullName>
    </submittedName>
</protein>
<sequence length="269" mass="31019">MAIPIKLALLFSILGVAQVCSSEYKTDDLDIRTYEVKCHQKVEMLVQNVQNSSSIYARASESKEHLIKIGTHLAELLVKYACEKEITDKKGIEEIIATLQEFRSSLENYIQEVAVKYFGALYSTTLYSTWALEEIHCCCSKLNICLKKYEYPISKNEVKECKPNKCNKAVVGGGYKELITWLSKVEESEWLLKELIRLIEELLKYKDEYIKDPKCANEKAAALIGELDQRIVLIVCDLNYRQHELVKYDLLMLHRADEILTGFKECKKE</sequence>
<evidence type="ECO:0000313" key="2">
    <source>
        <dbReference type="EMBL" id="AFC37852.1"/>
    </source>
</evidence>
<keyword evidence="1" id="KW-0732">Signal</keyword>
<evidence type="ECO:0000256" key="1">
    <source>
        <dbReference type="SAM" id="SignalP"/>
    </source>
</evidence>
<accession>I3PM85</accession>
<proteinExistence type="evidence at transcript level"/>
<reference evidence="2" key="1">
    <citation type="journal article" date="2012" name="Biomacromolecules">
        <title>Natural templates for coiled-coil biomaterials from praying mantis egg cases.</title>
        <authorList>
            <person name="Walker A.A."/>
            <person name="Weisman S."/>
            <person name="Kameda T."/>
            <person name="Sutherland T.D."/>
        </authorList>
    </citation>
    <scope>NUCLEOTIDE SEQUENCE</scope>
    <source>
        <tissue evidence="2">Primary collaterial gland</tissue>
    </source>
</reference>
<dbReference type="EMBL" id="JQ421305">
    <property type="protein sequence ID" value="AFC37852.1"/>
    <property type="molecule type" value="mRNA"/>
</dbReference>
<feature type="signal peptide" evidence="1">
    <location>
        <begin position="1"/>
        <end position="22"/>
    </location>
</feature>
<name>I3PM85_9NEOP</name>
<feature type="chain" id="PRO_5003678397" evidence="1">
    <location>
        <begin position="23"/>
        <end position="269"/>
    </location>
</feature>